<dbReference type="Proteomes" id="UP000316726">
    <property type="component" value="Chromosome 2"/>
</dbReference>
<evidence type="ECO:0000256" key="2">
    <source>
        <dbReference type="SAM" id="MobiDB-lite"/>
    </source>
</evidence>
<feature type="coiled-coil region" evidence="1">
    <location>
        <begin position="77"/>
        <end position="104"/>
    </location>
</feature>
<reference evidence="3 4" key="1">
    <citation type="submission" date="2018-07" db="EMBL/GenBank/DDBJ databases">
        <title>The complete nuclear genome of the prasinophyte Chloropicon primus (CCMP1205).</title>
        <authorList>
            <person name="Pombert J.-F."/>
            <person name="Otis C."/>
            <person name="Turmel M."/>
            <person name="Lemieux C."/>
        </authorList>
    </citation>
    <scope>NUCLEOTIDE SEQUENCE [LARGE SCALE GENOMIC DNA]</scope>
    <source>
        <strain evidence="3 4">CCMP1205</strain>
    </source>
</reference>
<feature type="region of interest" description="Disordered" evidence="2">
    <location>
        <begin position="356"/>
        <end position="529"/>
    </location>
</feature>
<dbReference type="AlphaFoldDB" id="A0A5B8MGT7"/>
<name>A0A5B8MGT7_9CHLO</name>
<proteinExistence type="predicted"/>
<feature type="compositionally biased region" description="Basic and acidic residues" evidence="2">
    <location>
        <begin position="362"/>
        <end position="376"/>
    </location>
</feature>
<protein>
    <submittedName>
        <fullName evidence="3">Uncharacterized protein</fullName>
    </submittedName>
</protein>
<gene>
    <name evidence="3" type="ORF">A3770_02p10800</name>
</gene>
<keyword evidence="4" id="KW-1185">Reference proteome</keyword>
<feature type="region of interest" description="Disordered" evidence="2">
    <location>
        <begin position="205"/>
        <end position="229"/>
    </location>
</feature>
<organism evidence="3 4">
    <name type="scientific">Chloropicon primus</name>
    <dbReference type="NCBI Taxonomy" id="1764295"/>
    <lineage>
        <taxon>Eukaryota</taxon>
        <taxon>Viridiplantae</taxon>
        <taxon>Chlorophyta</taxon>
        <taxon>Chloropicophyceae</taxon>
        <taxon>Chloropicales</taxon>
        <taxon>Chloropicaceae</taxon>
        <taxon>Chloropicon</taxon>
    </lineage>
</organism>
<keyword evidence="1" id="KW-0175">Coiled coil</keyword>
<evidence type="ECO:0000313" key="3">
    <source>
        <dbReference type="EMBL" id="QDZ18562.1"/>
    </source>
</evidence>
<dbReference type="EMBL" id="CP031035">
    <property type="protein sequence ID" value="QDZ18562.1"/>
    <property type="molecule type" value="Genomic_DNA"/>
</dbReference>
<evidence type="ECO:0000313" key="4">
    <source>
        <dbReference type="Proteomes" id="UP000316726"/>
    </source>
</evidence>
<sequence>MVSKEYSPLSTPRSRSVMALLEKSKHGKHRNGQRKVNAIVEENNALIRGILGLEDRDSGDEGGEATPTPSRGAGVDEVELLGEIKRLEEKLKEQTAENIGLEKKVSKISQDATYFRAQSDKLLSYLSEDELRVLRKHLFEVEVDRLGAEAETLNSKNKELCTKLEGFERDLEFFIEPRDKRQSREKWIRNITKAAEIDYERAVGSSGASTSEKGRGLGGHGTKGRGAESGCNFLLTPEKAARELMRLRKALDDMGKKVLVVENARDSAYLEVDYIDVKIKKVNDQANLAQEKLESIKTFQRKMEELTLVEHQDNILTNKRVSFAEFYKDKVKDYRDEFSSKIDTAVKEAKSFLSPLLFEPPQSREDPLGDKEEHGDGAAAEGEEETEPPSTEALGANSQKAEDVIPSPAPETPNPLKRLETGVESGAEAVEEEVVYSNNPKEGGAGEGERDPEAKTPLASTTSKLGAPAPDSTNTKLVFESATKYSEMGTQTPEAQLPASKLDFTPKNSSDEDEVARARLGPRKQTEAERIEERLFEIRKRKALAYRDLSTGTLRALAEEALEEKKLLKRLKKIKRKSRRRNP</sequence>
<feature type="region of interest" description="Disordered" evidence="2">
    <location>
        <begin position="51"/>
        <end position="75"/>
    </location>
</feature>
<evidence type="ECO:0000256" key="1">
    <source>
        <dbReference type="SAM" id="Coils"/>
    </source>
</evidence>
<accession>A0A5B8MGT7</accession>